<dbReference type="AlphaFoldDB" id="A0A2P2NNT2"/>
<reference evidence="1" key="1">
    <citation type="submission" date="2018-02" db="EMBL/GenBank/DDBJ databases">
        <title>Rhizophora mucronata_Transcriptome.</title>
        <authorList>
            <person name="Meera S.P."/>
            <person name="Sreeshan A."/>
            <person name="Augustine A."/>
        </authorList>
    </citation>
    <scope>NUCLEOTIDE SEQUENCE</scope>
    <source>
        <tissue evidence="1">Leaf</tissue>
    </source>
</reference>
<name>A0A2P2NNT2_RHIMU</name>
<sequence length="36" mass="4054">MLLIHGSVADTVHLFFSLLCVLKESQQILHSDVKCQ</sequence>
<organism evidence="1">
    <name type="scientific">Rhizophora mucronata</name>
    <name type="common">Asiatic mangrove</name>
    <dbReference type="NCBI Taxonomy" id="61149"/>
    <lineage>
        <taxon>Eukaryota</taxon>
        <taxon>Viridiplantae</taxon>
        <taxon>Streptophyta</taxon>
        <taxon>Embryophyta</taxon>
        <taxon>Tracheophyta</taxon>
        <taxon>Spermatophyta</taxon>
        <taxon>Magnoliopsida</taxon>
        <taxon>eudicotyledons</taxon>
        <taxon>Gunneridae</taxon>
        <taxon>Pentapetalae</taxon>
        <taxon>rosids</taxon>
        <taxon>fabids</taxon>
        <taxon>Malpighiales</taxon>
        <taxon>Rhizophoraceae</taxon>
        <taxon>Rhizophora</taxon>
    </lineage>
</organism>
<dbReference type="EMBL" id="GGEC01063576">
    <property type="protein sequence ID" value="MBX44060.1"/>
    <property type="molecule type" value="Transcribed_RNA"/>
</dbReference>
<evidence type="ECO:0000313" key="1">
    <source>
        <dbReference type="EMBL" id="MBX44060.1"/>
    </source>
</evidence>
<proteinExistence type="predicted"/>
<protein>
    <submittedName>
        <fullName evidence="1">Uncharacterized protein</fullName>
    </submittedName>
</protein>
<accession>A0A2P2NNT2</accession>